<evidence type="ECO:0000256" key="6">
    <source>
        <dbReference type="ARBA" id="ARBA00022989"/>
    </source>
</evidence>
<evidence type="ECO:0000259" key="10">
    <source>
        <dbReference type="Pfam" id="PF01656"/>
    </source>
</evidence>
<dbReference type="InterPro" id="IPR002586">
    <property type="entry name" value="CobQ/CobB/MinD/ParA_Nub-bd_dom"/>
</dbReference>
<dbReference type="InterPro" id="IPR003856">
    <property type="entry name" value="LPS_length_determ_N"/>
</dbReference>
<evidence type="ECO:0000313" key="14">
    <source>
        <dbReference type="Proteomes" id="UP001589755"/>
    </source>
</evidence>
<dbReference type="RefSeq" id="WP_261521394.1">
    <property type="nucleotide sequence ID" value="NZ_JAODNW010000018.1"/>
</dbReference>
<dbReference type="EMBL" id="JBHLXD010000009">
    <property type="protein sequence ID" value="MFC0208167.1"/>
    <property type="molecule type" value="Genomic_DNA"/>
</dbReference>
<evidence type="ECO:0000259" key="11">
    <source>
        <dbReference type="Pfam" id="PF02706"/>
    </source>
</evidence>
<comment type="subcellular location">
    <subcellularLocation>
        <location evidence="1">Cell membrane</location>
        <topology evidence="1">Multi-pass membrane protein</topology>
    </subcellularLocation>
</comment>
<evidence type="ECO:0000256" key="2">
    <source>
        <dbReference type="ARBA" id="ARBA00022475"/>
    </source>
</evidence>
<dbReference type="CDD" id="cd05387">
    <property type="entry name" value="BY-kinase"/>
    <property type="match status" value="1"/>
</dbReference>
<comment type="caution">
    <text evidence="13">The sequence shown here is derived from an EMBL/GenBank/DDBJ whole genome shotgun (WGS) entry which is preliminary data.</text>
</comment>
<evidence type="ECO:0000256" key="1">
    <source>
        <dbReference type="ARBA" id="ARBA00004651"/>
    </source>
</evidence>
<dbReference type="Gene3D" id="3.40.50.300">
    <property type="entry name" value="P-loop containing nucleotide triphosphate hydrolases"/>
    <property type="match status" value="1"/>
</dbReference>
<evidence type="ECO:0000256" key="4">
    <source>
        <dbReference type="ARBA" id="ARBA00022741"/>
    </source>
</evidence>
<feature type="domain" description="Polysaccharide chain length determinant N-terminal" evidence="11">
    <location>
        <begin position="24"/>
        <end position="115"/>
    </location>
</feature>
<keyword evidence="6 9" id="KW-1133">Transmembrane helix</keyword>
<name>A0ABV6D693_9HYPH</name>
<keyword evidence="8" id="KW-0175">Coiled coil</keyword>
<feature type="domain" description="CobQ/CobB/MinD/ParA nucleotide binding" evidence="10">
    <location>
        <begin position="446"/>
        <end position="604"/>
    </location>
</feature>
<evidence type="ECO:0000256" key="3">
    <source>
        <dbReference type="ARBA" id="ARBA00022692"/>
    </source>
</evidence>
<dbReference type="Pfam" id="PF02706">
    <property type="entry name" value="Wzz"/>
    <property type="match status" value="1"/>
</dbReference>
<dbReference type="Pfam" id="PF01656">
    <property type="entry name" value="CbiA"/>
    <property type="match status" value="1"/>
</dbReference>
<reference evidence="13 14" key="1">
    <citation type="submission" date="2024-09" db="EMBL/GenBank/DDBJ databases">
        <authorList>
            <person name="Sun Q."/>
            <person name="Mori K."/>
        </authorList>
    </citation>
    <scope>NUCLEOTIDE SEQUENCE [LARGE SCALE GENOMIC DNA]</scope>
    <source>
        <strain evidence="13 14">CCM 8543</strain>
    </source>
</reference>
<evidence type="ECO:0000256" key="7">
    <source>
        <dbReference type="ARBA" id="ARBA00023136"/>
    </source>
</evidence>
<evidence type="ECO:0000313" key="13">
    <source>
        <dbReference type="EMBL" id="MFC0208167.1"/>
    </source>
</evidence>
<dbReference type="Proteomes" id="UP001589755">
    <property type="component" value="Unassembled WGS sequence"/>
</dbReference>
<dbReference type="Pfam" id="PF13807">
    <property type="entry name" value="GNVR"/>
    <property type="match status" value="1"/>
</dbReference>
<evidence type="ECO:0000259" key="12">
    <source>
        <dbReference type="Pfam" id="PF13807"/>
    </source>
</evidence>
<feature type="coiled-coil region" evidence="8">
    <location>
        <begin position="244"/>
        <end position="312"/>
    </location>
</feature>
<evidence type="ECO:0000256" key="5">
    <source>
        <dbReference type="ARBA" id="ARBA00022840"/>
    </source>
</evidence>
<feature type="transmembrane region" description="Helical" evidence="9">
    <location>
        <begin position="38"/>
        <end position="57"/>
    </location>
</feature>
<keyword evidence="3 9" id="KW-0812">Transmembrane</keyword>
<dbReference type="InterPro" id="IPR032807">
    <property type="entry name" value="GNVR"/>
</dbReference>
<gene>
    <name evidence="13" type="ORF">ACFFJ2_07115</name>
</gene>
<dbReference type="InterPro" id="IPR027417">
    <property type="entry name" value="P-loop_NTPase"/>
</dbReference>
<dbReference type="PANTHER" id="PTHR32309:SF13">
    <property type="entry name" value="FERRIC ENTEROBACTIN TRANSPORT PROTEIN FEPE"/>
    <property type="match status" value="1"/>
</dbReference>
<keyword evidence="14" id="KW-1185">Reference proteome</keyword>
<dbReference type="PANTHER" id="PTHR32309">
    <property type="entry name" value="TYROSINE-PROTEIN KINASE"/>
    <property type="match status" value="1"/>
</dbReference>
<protein>
    <submittedName>
        <fullName evidence="13">GNVR domain-containing protein</fullName>
    </submittedName>
</protein>
<dbReference type="InterPro" id="IPR005702">
    <property type="entry name" value="Wzc-like_C"/>
</dbReference>
<keyword evidence="7 9" id="KW-0472">Membrane</keyword>
<evidence type="ECO:0000256" key="8">
    <source>
        <dbReference type="SAM" id="Coils"/>
    </source>
</evidence>
<dbReference type="InterPro" id="IPR050445">
    <property type="entry name" value="Bact_polysacc_biosynth/exp"/>
</dbReference>
<sequence length="618" mass="67873">MLERSRPRALESDIFPERGRDGEFISLSDILLFTRSNFLSIVLFALLGVLVAAFFIVTGDKIYTARTQILIEPKIPQLLQQQAAEVNLSLDTSQVETQLAVLRSEKIAMMVIDELNLAQHPGFRELSETTMIKRLQRLAALLVETFDLGGIDFLNALARGVDEDMSIAASAVASADDPAFEIRRRAIDAFGEGLAVNRVGVSYAIDIFFRSRDAALSARVANATAEAFMREQLETRTAAASEGLKWLQDRIDEVRAQMNEAVQIAQEFRARHDYRIGSRLDGAQEGVTGPTLEELEVTADTYRKMYESLLAAFTSSVDQKPYLIADARVITTATRPLGPSHPRKSLMLAFGLTAGLMAGIGLAFSRHLLDRTIRSPRQIRQELGTDCIGELPVVRFRRGGFGRLDEVSRCRHSAFATNLQSARAAIAVADGVQSVRLIGITSALPGDGKSTVAANLAALYAQSGLRTLLIDVDLNHCALTRELLRTSTGTSEAEDDEAGGGILRMEGRLYEFMPATAAKAHNLLSPKRLQEKLKELARYEMVVVDLPSFMSGVSAVEIASLLDGVVIVAEWRSTPLDLLVELTRTLRAVKAPLIGVLMTRVRLPSIRRQRRDSADLPR</sequence>
<keyword evidence="2" id="KW-1003">Cell membrane</keyword>
<proteinExistence type="predicted"/>
<organism evidence="13 14">
    <name type="scientific">Chelativorans intermedius</name>
    <dbReference type="NCBI Taxonomy" id="515947"/>
    <lineage>
        <taxon>Bacteria</taxon>
        <taxon>Pseudomonadati</taxon>
        <taxon>Pseudomonadota</taxon>
        <taxon>Alphaproteobacteria</taxon>
        <taxon>Hyphomicrobiales</taxon>
        <taxon>Phyllobacteriaceae</taxon>
        <taxon>Chelativorans</taxon>
    </lineage>
</organism>
<feature type="transmembrane region" description="Helical" evidence="9">
    <location>
        <begin position="345"/>
        <end position="364"/>
    </location>
</feature>
<keyword evidence="5" id="KW-0067">ATP-binding</keyword>
<accession>A0ABV6D693</accession>
<dbReference type="SUPFAM" id="SSF52540">
    <property type="entry name" value="P-loop containing nucleoside triphosphate hydrolases"/>
    <property type="match status" value="1"/>
</dbReference>
<evidence type="ECO:0000256" key="9">
    <source>
        <dbReference type="SAM" id="Phobius"/>
    </source>
</evidence>
<feature type="domain" description="Tyrosine-protein kinase G-rich" evidence="12">
    <location>
        <begin position="301"/>
        <end position="367"/>
    </location>
</feature>
<keyword evidence="4" id="KW-0547">Nucleotide-binding</keyword>